<dbReference type="EMBL" id="QUMW01000015">
    <property type="protein sequence ID" value="REG22687.1"/>
    <property type="molecule type" value="Genomic_DNA"/>
</dbReference>
<accession>A0A3E0ASD7</accession>
<evidence type="ECO:0000313" key="3">
    <source>
        <dbReference type="EMBL" id="REG22687.1"/>
    </source>
</evidence>
<reference evidence="3 4" key="1">
    <citation type="submission" date="2018-08" db="EMBL/GenBank/DDBJ databases">
        <title>Genomic Encyclopedia of Type Strains, Phase IV (KMG-IV): sequencing the most valuable type-strain genomes for metagenomic binning, comparative biology and taxonomic classification.</title>
        <authorList>
            <person name="Goeker M."/>
        </authorList>
    </citation>
    <scope>NUCLEOTIDE SEQUENCE [LARGE SCALE GENOMIC DNA]</scope>
    <source>
        <strain evidence="3 4">DSM 17274</strain>
    </source>
</reference>
<keyword evidence="4" id="KW-1185">Reference proteome</keyword>
<evidence type="ECO:0008006" key="5">
    <source>
        <dbReference type="Google" id="ProtNLM"/>
    </source>
</evidence>
<feature type="region of interest" description="Disordered" evidence="1">
    <location>
        <begin position="24"/>
        <end position="108"/>
    </location>
</feature>
<evidence type="ECO:0000256" key="2">
    <source>
        <dbReference type="SAM" id="SignalP"/>
    </source>
</evidence>
<feature type="compositionally biased region" description="Acidic residues" evidence="1">
    <location>
        <begin position="27"/>
        <end position="38"/>
    </location>
</feature>
<protein>
    <recommendedName>
        <fullName evidence="5">Lipoprotein</fullName>
    </recommendedName>
</protein>
<evidence type="ECO:0000256" key="1">
    <source>
        <dbReference type="SAM" id="MobiDB-lite"/>
    </source>
</evidence>
<dbReference type="Proteomes" id="UP000257076">
    <property type="component" value="Unassembled WGS sequence"/>
</dbReference>
<keyword evidence="2" id="KW-0732">Signal</keyword>
<feature type="compositionally biased region" description="Low complexity" evidence="1">
    <location>
        <begin position="52"/>
        <end position="72"/>
    </location>
</feature>
<dbReference type="PROSITE" id="PS51257">
    <property type="entry name" value="PROKAR_LIPOPROTEIN"/>
    <property type="match status" value="1"/>
</dbReference>
<dbReference type="RefSeq" id="WP_115885826.1">
    <property type="nucleotide sequence ID" value="NZ_CBCSHX010000013.1"/>
</dbReference>
<proteinExistence type="predicted"/>
<feature type="signal peptide" evidence="2">
    <location>
        <begin position="1"/>
        <end position="21"/>
    </location>
</feature>
<sequence>MRKKNLLISLFSLMMVIVLSACTSEASVEDTNNEENSNEEMKMNEDNESSMEENINGSSSGGEMNNSSMGNGHMDHDEVVSLIDSTGKNELSIPPVLKSDSNKGNRLK</sequence>
<dbReference type="AlphaFoldDB" id="A0A3E0ASD7"/>
<organism evidence="3 4">
    <name type="scientific">Jeotgalicoccus halotolerans</name>
    <dbReference type="NCBI Taxonomy" id="157227"/>
    <lineage>
        <taxon>Bacteria</taxon>
        <taxon>Bacillati</taxon>
        <taxon>Bacillota</taxon>
        <taxon>Bacilli</taxon>
        <taxon>Bacillales</taxon>
        <taxon>Staphylococcaceae</taxon>
        <taxon>Jeotgalicoccus</taxon>
    </lineage>
</organism>
<evidence type="ECO:0000313" key="4">
    <source>
        <dbReference type="Proteomes" id="UP000257076"/>
    </source>
</evidence>
<name>A0A3E0ASD7_9STAP</name>
<comment type="caution">
    <text evidence="3">The sequence shown here is derived from an EMBL/GenBank/DDBJ whole genome shotgun (WGS) entry which is preliminary data.</text>
</comment>
<feature type="chain" id="PRO_5038436191" description="Lipoprotein" evidence="2">
    <location>
        <begin position="22"/>
        <end position="108"/>
    </location>
</feature>
<gene>
    <name evidence="3" type="ORF">DFR63_2053</name>
</gene>
<dbReference type="OrthoDB" id="9757546at2"/>